<dbReference type="GO" id="GO:0003676">
    <property type="term" value="F:nucleic acid binding"/>
    <property type="evidence" value="ECO:0007669"/>
    <property type="project" value="InterPro"/>
</dbReference>
<reference evidence="6 7" key="1">
    <citation type="submission" date="2018-07" db="EMBL/GenBank/DDBJ databases">
        <title>Section-level genome sequencing of Aspergillus section Nigri to investigate inter- and intra-species variation.</title>
        <authorList>
            <consortium name="DOE Joint Genome Institute"/>
            <person name="Vesth T.C."/>
            <person name="Nybo J.L."/>
            <person name="Theobald S."/>
            <person name="Frisvad J.C."/>
            <person name="Larsen T.O."/>
            <person name="Nielsen K.F."/>
            <person name="Hoof J.B."/>
            <person name="Brandl J."/>
            <person name="Salamov A."/>
            <person name="Riley R."/>
            <person name="Gladden J.M."/>
            <person name="Phatale P."/>
            <person name="Nielsen M.T."/>
            <person name="Lyhne E.K."/>
            <person name="Kogle M.E."/>
            <person name="Strasser K."/>
            <person name="McDonnell E."/>
            <person name="Barry K."/>
            <person name="Clum A."/>
            <person name="Chen C."/>
            <person name="Nolan M."/>
            <person name="Sandor L."/>
            <person name="Kuo A."/>
            <person name="Lipzen A."/>
            <person name="Hainaut M."/>
            <person name="Drula E."/>
            <person name="Tsang A."/>
            <person name="Magnuson J.K."/>
            <person name="Henrissat B."/>
            <person name="Wiebenga A."/>
            <person name="Simmons B.A."/>
            <person name="Makela M.R."/>
            <person name="De vries R.P."/>
            <person name="Grigoriev I.V."/>
            <person name="Mortensen U.H."/>
            <person name="Baker S.E."/>
            <person name="Andersen M.R."/>
        </authorList>
    </citation>
    <scope>NUCLEOTIDE SEQUENCE [LARGE SCALE GENOMIC DNA]</scope>
    <source>
        <strain evidence="6 7">ATCC 13496</strain>
    </source>
</reference>
<dbReference type="Gene3D" id="3.30.420.10">
    <property type="entry name" value="Ribonuclease H-like superfamily/Ribonuclease H"/>
    <property type="match status" value="1"/>
</dbReference>
<dbReference type="PANTHER" id="PTHR12801">
    <property type="entry name" value="RNA EXONUCLEASE REXO1 / RECO3 FAMILY MEMBER-RELATED"/>
    <property type="match status" value="1"/>
</dbReference>
<name>A0A370C2W5_ASPNG</name>
<dbReference type="GO" id="GO:0004527">
    <property type="term" value="F:exonuclease activity"/>
    <property type="evidence" value="ECO:0007669"/>
    <property type="project" value="UniProtKB-KW"/>
</dbReference>
<feature type="compositionally biased region" description="Low complexity" evidence="4">
    <location>
        <begin position="183"/>
        <end position="197"/>
    </location>
</feature>
<keyword evidence="2" id="KW-0378">Hydrolase</keyword>
<proteinExistence type="predicted"/>
<dbReference type="InterPro" id="IPR012337">
    <property type="entry name" value="RNaseH-like_sf"/>
</dbReference>
<dbReference type="InterPro" id="IPR047021">
    <property type="entry name" value="REXO1/3/4-like"/>
</dbReference>
<feature type="region of interest" description="Disordered" evidence="4">
    <location>
        <begin position="173"/>
        <end position="197"/>
    </location>
</feature>
<dbReference type="CDD" id="cd06137">
    <property type="entry name" value="DEDDh_RNase"/>
    <property type="match status" value="1"/>
</dbReference>
<feature type="domain" description="Exonuclease" evidence="5">
    <location>
        <begin position="308"/>
        <end position="483"/>
    </location>
</feature>
<evidence type="ECO:0000256" key="3">
    <source>
        <dbReference type="ARBA" id="ARBA00022839"/>
    </source>
</evidence>
<evidence type="ECO:0000256" key="4">
    <source>
        <dbReference type="SAM" id="MobiDB-lite"/>
    </source>
</evidence>
<dbReference type="GO" id="GO:0005634">
    <property type="term" value="C:nucleus"/>
    <property type="evidence" value="ECO:0007669"/>
    <property type="project" value="TreeGrafter"/>
</dbReference>
<dbReference type="AlphaFoldDB" id="A0A370C2W5"/>
<keyword evidence="1" id="KW-0540">Nuclease</keyword>
<dbReference type="SUPFAM" id="SSF53098">
    <property type="entry name" value="Ribonuclease H-like"/>
    <property type="match status" value="1"/>
</dbReference>
<dbReference type="SMART" id="SM00479">
    <property type="entry name" value="EXOIII"/>
    <property type="match status" value="1"/>
</dbReference>
<dbReference type="Proteomes" id="UP000253845">
    <property type="component" value="Unassembled WGS sequence"/>
</dbReference>
<dbReference type="GO" id="GO:0006364">
    <property type="term" value="P:rRNA processing"/>
    <property type="evidence" value="ECO:0007669"/>
    <property type="project" value="TreeGrafter"/>
</dbReference>
<gene>
    <name evidence="6" type="ORF">M747DRAFT_235335</name>
</gene>
<dbReference type="Pfam" id="PF00929">
    <property type="entry name" value="RNase_T"/>
    <property type="match status" value="1"/>
</dbReference>
<evidence type="ECO:0000256" key="1">
    <source>
        <dbReference type="ARBA" id="ARBA00022722"/>
    </source>
</evidence>
<protein>
    <recommendedName>
        <fullName evidence="5">Exonuclease domain-containing protein</fullName>
    </recommendedName>
</protein>
<organism evidence="6 7">
    <name type="scientific">Aspergillus niger ATCC 13496</name>
    <dbReference type="NCBI Taxonomy" id="1353008"/>
    <lineage>
        <taxon>Eukaryota</taxon>
        <taxon>Fungi</taxon>
        <taxon>Dikarya</taxon>
        <taxon>Ascomycota</taxon>
        <taxon>Pezizomycotina</taxon>
        <taxon>Eurotiomycetes</taxon>
        <taxon>Eurotiomycetidae</taxon>
        <taxon>Eurotiales</taxon>
        <taxon>Aspergillaceae</taxon>
        <taxon>Aspergillus</taxon>
        <taxon>Aspergillus subgen. Circumdati</taxon>
    </lineage>
</organism>
<dbReference type="EMBL" id="KZ851911">
    <property type="protein sequence ID" value="RDH21389.1"/>
    <property type="molecule type" value="Genomic_DNA"/>
</dbReference>
<sequence length="518" mass="58170">MPKGRNQSEGKLLSDAYIVLFSDNMRDTMSEYISSYSNYVPLVGRVNDMVECAFWPWGRFTSRGNMRHSPKLLSVINCTPTALLNQYFSVENPVLLNSHEPSLTFTKCTNIDTSSDIHGFPCAQLSLNPETALRSAHTVYSYPTSESARTYNPRRGLRSTSADLSTLIQHSEVVHSQHRGLQSPRTTTSSSTTKMSYSSSAAITPELSLSSSFSTNDTLPTAMSTLSLEEKSSESASEVIDQKALLKRLQAKCHSPARLRTEGFITSPCPKSDSPQWKGIIRLDLFKRTPGPHHHHQHGKSGHRKARGAVVIDCEMVQAEKGRRVIAYLAAVDFITGEVLINSYVDPQRRIFNWCTRYSGITLKAMKKAVANGDTLRGWMGARRALWDFIDSDTVLIGHDIKHDLNCLGIIHPRIVDSTILTAEAVFRPRWETQRFRRTWSLKTLSCVFLDRFIQGGSNGHSALEDAVATKDVVMFCLEQPEYLKIWAEFTRGGWNDLDDFETLKFLITDSVQVSDYL</sequence>
<dbReference type="PANTHER" id="PTHR12801:SF114">
    <property type="entry name" value="EXONUCLEASE, PUTATIVE (AFU_ORTHOLOGUE AFUA_7G00870)-RELATED"/>
    <property type="match status" value="1"/>
</dbReference>
<dbReference type="InterPro" id="IPR013520">
    <property type="entry name" value="Ribonucl_H"/>
</dbReference>
<accession>A0A370C2W5</accession>
<evidence type="ECO:0000259" key="5">
    <source>
        <dbReference type="SMART" id="SM00479"/>
    </source>
</evidence>
<keyword evidence="3" id="KW-0269">Exonuclease</keyword>
<evidence type="ECO:0000313" key="7">
    <source>
        <dbReference type="Proteomes" id="UP000253845"/>
    </source>
</evidence>
<evidence type="ECO:0000313" key="6">
    <source>
        <dbReference type="EMBL" id="RDH21389.1"/>
    </source>
</evidence>
<dbReference type="GO" id="GO:0000027">
    <property type="term" value="P:ribosomal large subunit assembly"/>
    <property type="evidence" value="ECO:0007669"/>
    <property type="project" value="TreeGrafter"/>
</dbReference>
<dbReference type="VEuPathDB" id="FungiDB:M747DRAFT_235335"/>
<evidence type="ECO:0000256" key="2">
    <source>
        <dbReference type="ARBA" id="ARBA00022801"/>
    </source>
</evidence>
<dbReference type="InterPro" id="IPR036397">
    <property type="entry name" value="RNaseH_sf"/>
</dbReference>